<evidence type="ECO:0000313" key="9">
    <source>
        <dbReference type="EMBL" id="TKS57255.1"/>
    </source>
</evidence>
<comment type="subcellular location">
    <subcellularLocation>
        <location evidence="1 7">Cell membrane</location>
        <topology evidence="1 7">Multi-pass membrane protein</topology>
    </subcellularLocation>
</comment>
<dbReference type="Pfam" id="PF00528">
    <property type="entry name" value="BPD_transp_1"/>
    <property type="match status" value="1"/>
</dbReference>
<feature type="transmembrane region" description="Helical" evidence="7">
    <location>
        <begin position="333"/>
        <end position="352"/>
    </location>
</feature>
<proteinExistence type="inferred from homology"/>
<dbReference type="PANTHER" id="PTHR43386">
    <property type="entry name" value="OLIGOPEPTIDE TRANSPORT SYSTEM PERMEASE PROTEIN APPC"/>
    <property type="match status" value="1"/>
</dbReference>
<feature type="transmembrane region" description="Helical" evidence="7">
    <location>
        <begin position="275"/>
        <end position="297"/>
    </location>
</feature>
<gene>
    <name evidence="9" type="ORF">FCN74_02210</name>
</gene>
<dbReference type="AlphaFoldDB" id="A0A4V6AME0"/>
<evidence type="ECO:0000313" key="10">
    <source>
        <dbReference type="Proteomes" id="UP000306552"/>
    </source>
</evidence>
<feature type="transmembrane region" description="Helical" evidence="7">
    <location>
        <begin position="225"/>
        <end position="244"/>
    </location>
</feature>
<evidence type="ECO:0000256" key="3">
    <source>
        <dbReference type="ARBA" id="ARBA00022475"/>
    </source>
</evidence>
<evidence type="ECO:0000256" key="1">
    <source>
        <dbReference type="ARBA" id="ARBA00004651"/>
    </source>
</evidence>
<comment type="similarity">
    <text evidence="7">Belongs to the binding-protein-dependent transport system permease family.</text>
</comment>
<reference evidence="9 10" key="1">
    <citation type="submission" date="2019-04" db="EMBL/GenBank/DDBJ databases">
        <title>Psychroflexus halotolerans sp. nov., isolated from a marine solar saltern.</title>
        <authorList>
            <person name="Feng X."/>
        </authorList>
    </citation>
    <scope>NUCLEOTIDE SEQUENCE [LARGE SCALE GENOMIC DNA]</scope>
    <source>
        <strain evidence="9 10">WDS2C27</strain>
    </source>
</reference>
<evidence type="ECO:0000256" key="2">
    <source>
        <dbReference type="ARBA" id="ARBA00022448"/>
    </source>
</evidence>
<dbReference type="CDD" id="cd06261">
    <property type="entry name" value="TM_PBP2"/>
    <property type="match status" value="1"/>
</dbReference>
<dbReference type="OrthoDB" id="9783218at2"/>
<dbReference type="RefSeq" id="WP_138930958.1">
    <property type="nucleotide sequence ID" value="NZ_SWMU01000001.1"/>
</dbReference>
<evidence type="ECO:0000256" key="4">
    <source>
        <dbReference type="ARBA" id="ARBA00022692"/>
    </source>
</evidence>
<feature type="transmembrane region" description="Helical" evidence="7">
    <location>
        <begin position="164"/>
        <end position="190"/>
    </location>
</feature>
<feature type="transmembrane region" description="Helical" evidence="7">
    <location>
        <begin position="197"/>
        <end position="219"/>
    </location>
</feature>
<evidence type="ECO:0000259" key="8">
    <source>
        <dbReference type="PROSITE" id="PS50928"/>
    </source>
</evidence>
<dbReference type="InterPro" id="IPR035906">
    <property type="entry name" value="MetI-like_sf"/>
</dbReference>
<keyword evidence="6 7" id="KW-0472">Membrane</keyword>
<protein>
    <submittedName>
        <fullName evidence="9">ABC transporter permease</fullName>
    </submittedName>
</protein>
<keyword evidence="10" id="KW-1185">Reference proteome</keyword>
<keyword evidence="5 7" id="KW-1133">Transmembrane helix</keyword>
<dbReference type="Proteomes" id="UP000306552">
    <property type="component" value="Unassembled WGS sequence"/>
</dbReference>
<feature type="transmembrane region" description="Helical" evidence="7">
    <location>
        <begin position="21"/>
        <end position="44"/>
    </location>
</feature>
<sequence length="363" mass="40209">MKSPKGQSLFSLALQKFRMRFWGVFSLSYIVFCALIALLAYVIAPDSSVNANQMQLAIHSKPPGFETLVIEIPNENKTLHSWISWFTGQQTVNTIIPIQDYNIKDKVVEIIPFDATTPKESIALNRFEDSTQLNKDYIYTKTYILGTDRYGRDLLSRLLIGTRVSLSIGFVAVFISLVIGIFIGAIGGYFGGAIDQFVMWLINVTWSIPTLLLVIALTLALGKGFWQVFIAVGLTMWVEVARVVRGQVKSVKQMPYITAAHALGFSHWRIVTKHILPNIMAPVIVISAANFAAAILIESGLSFLGIGAQPPIPTWGNMIKEHYNYIVLGQPHLAIIPGLAIMSLVMAFMMIGNTLRDAFDVKA</sequence>
<dbReference type="InterPro" id="IPR000515">
    <property type="entry name" value="MetI-like"/>
</dbReference>
<keyword evidence="3" id="KW-1003">Cell membrane</keyword>
<dbReference type="EMBL" id="SWMU01000001">
    <property type="protein sequence ID" value="TKS57255.1"/>
    <property type="molecule type" value="Genomic_DNA"/>
</dbReference>
<feature type="domain" description="ABC transmembrane type-1" evidence="8">
    <location>
        <begin position="162"/>
        <end position="352"/>
    </location>
</feature>
<organism evidence="9 10">
    <name type="scientific">Mesohalobacter halotolerans</name>
    <dbReference type="NCBI Taxonomy" id="1883405"/>
    <lineage>
        <taxon>Bacteria</taxon>
        <taxon>Pseudomonadati</taxon>
        <taxon>Bacteroidota</taxon>
        <taxon>Flavobacteriia</taxon>
        <taxon>Flavobacteriales</taxon>
        <taxon>Flavobacteriaceae</taxon>
        <taxon>Mesohalobacter</taxon>
    </lineage>
</organism>
<keyword evidence="2 7" id="KW-0813">Transport</keyword>
<dbReference type="GO" id="GO:0005886">
    <property type="term" value="C:plasma membrane"/>
    <property type="evidence" value="ECO:0007669"/>
    <property type="project" value="UniProtKB-SubCell"/>
</dbReference>
<evidence type="ECO:0000256" key="7">
    <source>
        <dbReference type="RuleBase" id="RU363032"/>
    </source>
</evidence>
<name>A0A4V6AME0_9FLAO</name>
<comment type="caution">
    <text evidence="9">The sequence shown here is derived from an EMBL/GenBank/DDBJ whole genome shotgun (WGS) entry which is preliminary data.</text>
</comment>
<dbReference type="PROSITE" id="PS50928">
    <property type="entry name" value="ABC_TM1"/>
    <property type="match status" value="1"/>
</dbReference>
<dbReference type="SUPFAM" id="SSF161098">
    <property type="entry name" value="MetI-like"/>
    <property type="match status" value="1"/>
</dbReference>
<dbReference type="InterPro" id="IPR050366">
    <property type="entry name" value="BP-dependent_transpt_permease"/>
</dbReference>
<evidence type="ECO:0000256" key="5">
    <source>
        <dbReference type="ARBA" id="ARBA00022989"/>
    </source>
</evidence>
<accession>A0A4V6AME0</accession>
<evidence type="ECO:0000256" key="6">
    <source>
        <dbReference type="ARBA" id="ARBA00023136"/>
    </source>
</evidence>
<dbReference type="GO" id="GO:0055085">
    <property type="term" value="P:transmembrane transport"/>
    <property type="evidence" value="ECO:0007669"/>
    <property type="project" value="InterPro"/>
</dbReference>
<dbReference type="Gene3D" id="1.10.3720.10">
    <property type="entry name" value="MetI-like"/>
    <property type="match status" value="1"/>
</dbReference>
<dbReference type="PANTHER" id="PTHR43386:SF1">
    <property type="entry name" value="D,D-DIPEPTIDE TRANSPORT SYSTEM PERMEASE PROTEIN DDPC-RELATED"/>
    <property type="match status" value="1"/>
</dbReference>
<keyword evidence="4 7" id="KW-0812">Transmembrane</keyword>